<comment type="caution">
    <text evidence="3">The sequence shown here is derived from an EMBL/GenBank/DDBJ whole genome shotgun (WGS) entry which is preliminary data.</text>
</comment>
<dbReference type="InterPro" id="IPR055949">
    <property type="entry name" value="DUF7527"/>
</dbReference>
<feature type="compositionally biased region" description="Low complexity" evidence="1">
    <location>
        <begin position="381"/>
        <end position="398"/>
    </location>
</feature>
<proteinExistence type="predicted"/>
<feature type="compositionally biased region" description="Low complexity" evidence="1">
    <location>
        <begin position="274"/>
        <end position="316"/>
    </location>
</feature>
<feature type="compositionally biased region" description="Basic and acidic residues" evidence="1">
    <location>
        <begin position="399"/>
        <end position="416"/>
    </location>
</feature>
<keyword evidence="4" id="KW-1185">Reference proteome</keyword>
<evidence type="ECO:0000313" key="4">
    <source>
        <dbReference type="Proteomes" id="UP001570511"/>
    </source>
</evidence>
<dbReference type="Gene3D" id="1.10.287.1490">
    <property type="match status" value="1"/>
</dbReference>
<evidence type="ECO:0000259" key="2">
    <source>
        <dbReference type="Pfam" id="PF24371"/>
    </source>
</evidence>
<feature type="compositionally biased region" description="Low complexity" evidence="1">
    <location>
        <begin position="339"/>
        <end position="353"/>
    </location>
</feature>
<dbReference type="Pfam" id="PF24371">
    <property type="entry name" value="DUF7527"/>
    <property type="match status" value="1"/>
</dbReference>
<dbReference type="AlphaFoldDB" id="A0ABD5MAQ2"/>
<dbReference type="EMBL" id="JBGNYA010000001">
    <property type="protein sequence ID" value="MFA1610734.1"/>
    <property type="molecule type" value="Genomic_DNA"/>
</dbReference>
<reference evidence="3 4" key="1">
    <citation type="submission" date="2024-08" db="EMBL/GenBank/DDBJ databases">
        <title>Halobellus sp. MBLA0158 whole genome sequence.</title>
        <authorList>
            <person name="Hwang C.Y."/>
            <person name="Cho E.-S."/>
            <person name="Seo M.-J."/>
        </authorList>
    </citation>
    <scope>NUCLEOTIDE SEQUENCE [LARGE SCALE GENOMIC DNA]</scope>
    <source>
        <strain evidence="3 4">MBLA0158</strain>
    </source>
</reference>
<feature type="compositionally biased region" description="Polar residues" evidence="1">
    <location>
        <begin position="438"/>
        <end position="448"/>
    </location>
</feature>
<name>A0ABD5MAQ2_9EURY</name>
<feature type="region of interest" description="Disordered" evidence="1">
    <location>
        <begin position="175"/>
        <end position="532"/>
    </location>
</feature>
<dbReference type="Proteomes" id="UP001570511">
    <property type="component" value="Unassembled WGS sequence"/>
</dbReference>
<feature type="region of interest" description="Disordered" evidence="1">
    <location>
        <begin position="551"/>
        <end position="570"/>
    </location>
</feature>
<protein>
    <recommendedName>
        <fullName evidence="2">DUF7527 domain-containing protein</fullName>
    </recommendedName>
</protein>
<feature type="compositionally biased region" description="Acidic residues" evidence="1">
    <location>
        <begin position="317"/>
        <end position="329"/>
    </location>
</feature>
<feature type="compositionally biased region" description="Basic and acidic residues" evidence="1">
    <location>
        <begin position="512"/>
        <end position="532"/>
    </location>
</feature>
<feature type="compositionally biased region" description="Acidic residues" evidence="1">
    <location>
        <begin position="187"/>
        <end position="212"/>
    </location>
</feature>
<feature type="compositionally biased region" description="Acidic residues" evidence="1">
    <location>
        <begin position="223"/>
        <end position="235"/>
    </location>
</feature>
<feature type="compositionally biased region" description="Basic and acidic residues" evidence="1">
    <location>
        <begin position="456"/>
        <end position="485"/>
    </location>
</feature>
<accession>A0ABD5MAQ2</accession>
<evidence type="ECO:0000313" key="3">
    <source>
        <dbReference type="EMBL" id="MFA1610734.1"/>
    </source>
</evidence>
<evidence type="ECO:0000256" key="1">
    <source>
        <dbReference type="SAM" id="MobiDB-lite"/>
    </source>
</evidence>
<organism evidence="3 4">
    <name type="scientific">Halobellus rubicundus</name>
    <dbReference type="NCBI Taxonomy" id="2996466"/>
    <lineage>
        <taxon>Archaea</taxon>
        <taxon>Methanobacteriati</taxon>
        <taxon>Methanobacteriota</taxon>
        <taxon>Stenosarchaea group</taxon>
        <taxon>Halobacteria</taxon>
        <taxon>Halobacteriales</taxon>
        <taxon>Haloferacaceae</taxon>
        <taxon>Halobellus</taxon>
    </lineage>
</organism>
<feature type="domain" description="DUF7527" evidence="2">
    <location>
        <begin position="574"/>
        <end position="809"/>
    </location>
</feature>
<dbReference type="RefSeq" id="WP_372388477.1">
    <property type="nucleotide sequence ID" value="NZ_JBGNYA010000001.1"/>
</dbReference>
<gene>
    <name evidence="3" type="ORF">OS889_06900</name>
</gene>
<feature type="compositionally biased region" description="Basic and acidic residues" evidence="1">
    <location>
        <begin position="492"/>
        <end position="502"/>
    </location>
</feature>
<sequence>MNSRTIDVVTEWETVAAPDGYEGLHQLSDSEFSGAVSAGTTWAFFLNGRVVGVFKGEIGDFEDASLTAYRAADPSLPLLFAMQERGGETRAKYYTNETPLSDADKTLESGGFTGYIELSENVLSGDYYVVYHGGKSMSAAFVGSSQRLVTGDEAFEKAADEVGIYEVKDVDIELVDIPELPDGGDAAGDETAESDTSDEDAADGDADEDAAETEPMADRDAAIDDGDEAREDDGSAVDATDADPKPDDGAVAGEDGSGTAESVGDDADEPPNAPAAANRGTDTAAVNDPADAAASAEPADSDTPTTAAEADATADVADADANSDAEADVAADAREPSSTPTDTTTETNAAEATAVDDQRAAPTESDPRSVDGSDRPGGGTAETAAGAEAQAADPSPASDSERDGVFSDEERWREARTIPSLDPGRSNGEASVREGDAQSKSQSQTPERTSTRQRRAREARDRAAARRERRRGQDRNEIDGQDPDRLRKRLSRARERLESLESERDDLAEERDEYRERVEELEAAREKQRERIDELEAERERLESEVERLEAELESQEANASGGGGADAAETETMAPDRALAGTNLFVRYDRKGEATLEHAHDGKASREDVSANLRLEHHTTFETDDLIVADRPYEEFLHDSTEYSFAEWVVSDLLYEIGETGNRSKLGGVFDAIPDIDRIELSGTVDIAGEDGAEERAFDVIFRDKMGDPLFVADINASRNATTEAMVGSLVENTGTLAESDESLAAGFYVTESFYEPGALETVAEATGGGLLSRSNKLSYVKLSRKRGYHLCLVEARNGEFHLNVPDL</sequence>
<feature type="compositionally biased region" description="Basic and acidic residues" evidence="1">
    <location>
        <begin position="365"/>
        <end position="374"/>
    </location>
</feature>